<reference evidence="1" key="2">
    <citation type="submission" date="2014-01" db="EMBL/GenBank/DDBJ databases">
        <authorList>
            <person name="Hammerl J."/>
        </authorList>
    </citation>
    <scope>NUCLEOTIDE SEQUENCE</scope>
    <source>
        <strain evidence="1">48/10</strain>
        <plasmid evidence="1">p48/10</plasmid>
    </source>
</reference>
<name>A0AAI8ZLH5_VIBVL</name>
<protein>
    <submittedName>
        <fullName evidence="1">Uncharacterized protein</fullName>
    </submittedName>
</protein>
<proteinExistence type="predicted"/>
<dbReference type="AlphaFoldDB" id="A0AAI8ZLH5"/>
<evidence type="ECO:0000313" key="1">
    <source>
        <dbReference type="EMBL" id="CDM12446.1"/>
    </source>
</evidence>
<reference evidence="1" key="1">
    <citation type="journal article" date="2014" name="Genome Announc.">
        <title>Complete Nucleotide Sequence of pVv01, a P1-Like Plasmid Prophage of Vibrio vulnificus.</title>
        <authorList>
            <person name="Hammerl J.A."/>
            <person name="Klevanskaa K."/>
            <person name="Strauch E."/>
            <person name="Hertwig S."/>
        </authorList>
    </citation>
    <scope>NUCLEOTIDE SEQUENCE</scope>
    <source>
        <strain evidence="1">48/10</strain>
    </source>
</reference>
<accession>A0AAI8ZLH5</accession>
<dbReference type="EMBL" id="HG803186">
    <property type="protein sequence ID" value="CDM12446.1"/>
    <property type="molecule type" value="Genomic_DNA"/>
</dbReference>
<keyword evidence="1" id="KW-0614">Plasmid</keyword>
<dbReference type="RefSeq" id="WP_032071968.1">
    <property type="nucleotide sequence ID" value="NC_025128.1"/>
</dbReference>
<organism evidence="1">
    <name type="scientific">Vibrio vulnificus</name>
    <dbReference type="NCBI Taxonomy" id="672"/>
    <lineage>
        <taxon>Bacteria</taxon>
        <taxon>Pseudomonadati</taxon>
        <taxon>Pseudomonadota</taxon>
        <taxon>Gammaproteobacteria</taxon>
        <taxon>Vibrionales</taxon>
        <taxon>Vibrionaceae</taxon>
        <taxon>Vibrio</taxon>
    </lineage>
</organism>
<geneLocation type="plasmid" evidence="1">
    <name>p48/10</name>
</geneLocation>
<sequence>MTFEQSLLNDYIEQLVKQFPQYSLIDQQKILETVRTVVVEPKAIKYARPLEEVLSDIRAAIEDGGRARTFFTTAFANWYRRSEKPRVAHLHDYANLDLKNRHLFQEMMCLRDSGRFDDEALFQFEQYCLSFVEKKER</sequence>